<protein>
    <submittedName>
        <fullName evidence="1">Uncharacterized protein</fullName>
    </submittedName>
</protein>
<accession>A0A645DQM8</accession>
<comment type="caution">
    <text evidence="1">The sequence shown here is derived from an EMBL/GenBank/DDBJ whole genome shotgun (WGS) entry which is preliminary data.</text>
</comment>
<evidence type="ECO:0000313" key="1">
    <source>
        <dbReference type="EMBL" id="MPM91616.1"/>
    </source>
</evidence>
<dbReference type="AlphaFoldDB" id="A0A645DQM8"/>
<organism evidence="1">
    <name type="scientific">bioreactor metagenome</name>
    <dbReference type="NCBI Taxonomy" id="1076179"/>
    <lineage>
        <taxon>unclassified sequences</taxon>
        <taxon>metagenomes</taxon>
        <taxon>ecological metagenomes</taxon>
    </lineage>
</organism>
<gene>
    <name evidence="1" type="ORF">SDC9_138747</name>
</gene>
<name>A0A645DQM8_9ZZZZ</name>
<proteinExistence type="predicted"/>
<reference evidence="1" key="1">
    <citation type="submission" date="2019-08" db="EMBL/GenBank/DDBJ databases">
        <authorList>
            <person name="Kucharzyk K."/>
            <person name="Murdoch R.W."/>
            <person name="Higgins S."/>
            <person name="Loffler F."/>
        </authorList>
    </citation>
    <scope>NUCLEOTIDE SEQUENCE</scope>
</reference>
<dbReference type="EMBL" id="VSSQ01038651">
    <property type="protein sequence ID" value="MPM91616.1"/>
    <property type="molecule type" value="Genomic_DNA"/>
</dbReference>
<sequence length="71" mass="7756">MPKRAISVPSSLMVEPNMDCEQITWSPAFSVVNATSRMADMPVEVATAHSVPSMAARRRSKLVTEGLLVRL</sequence>